<dbReference type="RefSeq" id="WP_406832189.1">
    <property type="nucleotide sequence ID" value="NZ_CP157483.1"/>
</dbReference>
<sequence>MSEDRQGATRGLKAFLLAAGLGTRLRPITDSRPKCLVEVGGRTMLDIWLDALAAAGVDEVLVNTHHLAPLVAAQVVERRQSAPVVRVSHEPQLLGSAGTLLANRKLVEDEEMFLVVNADNLTDFDLRQLIDGHRAGGAVATWSVFRAPRPSECGVVEVDDDGWVIGFTEKPPAPRGDLANAGMYAFGPQVLEEISTPLPRDIGFDLLGRLVGRARAVDIGDSYFIDIGTPAALESARQHRGRVTA</sequence>
<evidence type="ECO:0000259" key="1">
    <source>
        <dbReference type="Pfam" id="PF00483"/>
    </source>
</evidence>
<feature type="domain" description="Nucleotidyl transferase" evidence="1">
    <location>
        <begin position="13"/>
        <end position="238"/>
    </location>
</feature>
<name>A0AAU7JX06_9MICO</name>
<dbReference type="InterPro" id="IPR029044">
    <property type="entry name" value="Nucleotide-diphossugar_trans"/>
</dbReference>
<proteinExistence type="predicted"/>
<dbReference type="InterPro" id="IPR005835">
    <property type="entry name" value="NTP_transferase_dom"/>
</dbReference>
<dbReference type="CDD" id="cd04181">
    <property type="entry name" value="NTP_transferase"/>
    <property type="match status" value="1"/>
</dbReference>
<protein>
    <submittedName>
        <fullName evidence="2">Nucleotidyltransferase family protein</fullName>
    </submittedName>
</protein>
<dbReference type="InterPro" id="IPR050486">
    <property type="entry name" value="Mannose-1P_guanyltransferase"/>
</dbReference>
<dbReference type="PANTHER" id="PTHR22572">
    <property type="entry name" value="SUGAR-1-PHOSPHATE GUANYL TRANSFERASE"/>
    <property type="match status" value="1"/>
</dbReference>
<reference evidence="2" key="1">
    <citation type="submission" date="2024-05" db="EMBL/GenBank/DDBJ databases">
        <authorList>
            <person name="Kim S."/>
            <person name="Heo J."/>
            <person name="Choi H."/>
            <person name="Choi Y."/>
            <person name="Kwon S.-W."/>
            <person name="Kim Y."/>
        </authorList>
    </citation>
    <scope>NUCLEOTIDE SEQUENCE</scope>
    <source>
        <strain evidence="2">KACC 23699</strain>
    </source>
</reference>
<gene>
    <name evidence="2" type="ORF">ABEG17_05010</name>
</gene>
<dbReference type="EMBL" id="CP157483">
    <property type="protein sequence ID" value="XBO44705.1"/>
    <property type="molecule type" value="Genomic_DNA"/>
</dbReference>
<dbReference type="SUPFAM" id="SSF53448">
    <property type="entry name" value="Nucleotide-diphospho-sugar transferases"/>
    <property type="match status" value="1"/>
</dbReference>
<dbReference type="Pfam" id="PF00483">
    <property type="entry name" value="NTP_transferase"/>
    <property type="match status" value="1"/>
</dbReference>
<dbReference type="AlphaFoldDB" id="A0AAU7JX06"/>
<dbReference type="Gene3D" id="3.90.550.10">
    <property type="entry name" value="Spore Coat Polysaccharide Biosynthesis Protein SpsA, Chain A"/>
    <property type="match status" value="1"/>
</dbReference>
<organism evidence="2">
    <name type="scientific">Pedococcus sp. KACC 23699</name>
    <dbReference type="NCBI Taxonomy" id="3149228"/>
    <lineage>
        <taxon>Bacteria</taxon>
        <taxon>Bacillati</taxon>
        <taxon>Actinomycetota</taxon>
        <taxon>Actinomycetes</taxon>
        <taxon>Micrococcales</taxon>
        <taxon>Intrasporangiaceae</taxon>
        <taxon>Pedococcus</taxon>
    </lineage>
</organism>
<evidence type="ECO:0000313" key="2">
    <source>
        <dbReference type="EMBL" id="XBO44705.1"/>
    </source>
</evidence>
<accession>A0AAU7JX06</accession>